<reference evidence="3 4" key="1">
    <citation type="submission" date="2017-03" db="EMBL/GenBank/DDBJ databases">
        <title>Genome analysis of Rhizobial strains effectives or ineffectives for nitrogen fixation isolated from bean seeds.</title>
        <authorList>
            <person name="Peralta H."/>
            <person name="Aguilar-Vera A."/>
            <person name="Mora Y."/>
            <person name="Vargas-Lagunas C."/>
            <person name="Girard L."/>
            <person name="Mora J."/>
        </authorList>
    </citation>
    <scope>NUCLEOTIDE SEQUENCE [LARGE SCALE GENOMIC DNA]</scope>
    <source>
        <strain evidence="3 4">CCGM5</strain>
    </source>
</reference>
<keyword evidence="2" id="KW-0732">Signal</keyword>
<dbReference type="Proteomes" id="UP000256748">
    <property type="component" value="Unassembled WGS sequence"/>
</dbReference>
<evidence type="ECO:0000256" key="2">
    <source>
        <dbReference type="SAM" id="SignalP"/>
    </source>
</evidence>
<feature type="region of interest" description="Disordered" evidence="1">
    <location>
        <begin position="34"/>
        <end position="195"/>
    </location>
</feature>
<accession>A0A3E1BR99</accession>
<dbReference type="InterPro" id="IPR009642">
    <property type="entry name" value="DUF1236"/>
</dbReference>
<feature type="compositionally biased region" description="Polar residues" evidence="1">
    <location>
        <begin position="101"/>
        <end position="127"/>
    </location>
</feature>
<dbReference type="AlphaFoldDB" id="A0A3E1BR99"/>
<evidence type="ECO:0000313" key="3">
    <source>
        <dbReference type="EMBL" id="RFB96631.1"/>
    </source>
</evidence>
<dbReference type="Pfam" id="PF06823">
    <property type="entry name" value="DUF1236"/>
    <property type="match status" value="1"/>
</dbReference>
<sequence length="279" mass="28210">MKSKTLAVLMTALSIGVSPVGMMSASAQDVPILPKKGAAQSGQSSDGAAQQPDAGGAASGGAGASTGQGTQQPSGSDGSSSGASSGTTDGSGQTASEPDSKTQPGAKTQSGSSDSSTAQKSGQSATEGQKPAGSKEGMSTDTSTGSGETQKSGDAATSSGGSTETQSNSKTNVDNNTDANTKNTTKTETNNTTNVNISVEQQTEIRTVVKEVHVEPVRDVDFTVSVGTTIPKKIRLEPLPPRIVEIVPQYKAYRFFILADGRIVIVDPSAFTIVYIITA</sequence>
<feature type="compositionally biased region" description="Polar residues" evidence="1">
    <location>
        <begin position="137"/>
        <end position="150"/>
    </location>
</feature>
<feature type="signal peptide" evidence="2">
    <location>
        <begin position="1"/>
        <end position="27"/>
    </location>
</feature>
<dbReference type="RefSeq" id="WP_116273065.1">
    <property type="nucleotide sequence ID" value="NZ_KZ859521.1"/>
</dbReference>
<evidence type="ECO:0008006" key="5">
    <source>
        <dbReference type="Google" id="ProtNLM"/>
    </source>
</evidence>
<organism evidence="3 4">
    <name type="scientific">Rhizobium leguminosarum bv. trifolii</name>
    <dbReference type="NCBI Taxonomy" id="386"/>
    <lineage>
        <taxon>Bacteria</taxon>
        <taxon>Pseudomonadati</taxon>
        <taxon>Pseudomonadota</taxon>
        <taxon>Alphaproteobacteria</taxon>
        <taxon>Hyphomicrobiales</taxon>
        <taxon>Rhizobiaceae</taxon>
        <taxon>Rhizobium/Agrobacterium group</taxon>
        <taxon>Rhizobium</taxon>
    </lineage>
</organism>
<dbReference type="EMBL" id="NAOO01000009">
    <property type="protein sequence ID" value="RFB96631.1"/>
    <property type="molecule type" value="Genomic_DNA"/>
</dbReference>
<evidence type="ECO:0000313" key="4">
    <source>
        <dbReference type="Proteomes" id="UP000256748"/>
    </source>
</evidence>
<feature type="chain" id="PRO_5017648048" description="DUF1236 domain-containing protein" evidence="2">
    <location>
        <begin position="28"/>
        <end position="279"/>
    </location>
</feature>
<feature type="compositionally biased region" description="Low complexity" evidence="1">
    <location>
        <begin position="152"/>
        <end position="195"/>
    </location>
</feature>
<gene>
    <name evidence="3" type="ORF">B5K10_09040</name>
</gene>
<protein>
    <recommendedName>
        <fullName evidence="5">DUF1236 domain-containing protein</fullName>
    </recommendedName>
</protein>
<feature type="compositionally biased region" description="Low complexity" evidence="1">
    <location>
        <begin position="37"/>
        <end position="56"/>
    </location>
</feature>
<name>A0A3E1BR99_RHILT</name>
<feature type="compositionally biased region" description="Gly residues" evidence="1">
    <location>
        <begin position="57"/>
        <end position="66"/>
    </location>
</feature>
<proteinExistence type="predicted"/>
<feature type="compositionally biased region" description="Low complexity" evidence="1">
    <location>
        <begin position="67"/>
        <end position="96"/>
    </location>
</feature>
<comment type="caution">
    <text evidence="3">The sequence shown here is derived from an EMBL/GenBank/DDBJ whole genome shotgun (WGS) entry which is preliminary data.</text>
</comment>
<evidence type="ECO:0000256" key="1">
    <source>
        <dbReference type="SAM" id="MobiDB-lite"/>
    </source>
</evidence>